<dbReference type="SUPFAM" id="SSF52096">
    <property type="entry name" value="ClpP/crotonase"/>
    <property type="match status" value="2"/>
</dbReference>
<dbReference type="NCBIfam" id="TIGR00705">
    <property type="entry name" value="SppA_67K"/>
    <property type="match status" value="1"/>
</dbReference>
<dbReference type="InterPro" id="IPR047217">
    <property type="entry name" value="S49_SppA_67K_type_N"/>
</dbReference>
<evidence type="ECO:0000256" key="4">
    <source>
        <dbReference type="ARBA" id="ARBA00022801"/>
    </source>
</evidence>
<dbReference type="GO" id="GO:0008236">
    <property type="term" value="F:serine-type peptidase activity"/>
    <property type="evidence" value="ECO:0007669"/>
    <property type="project" value="UniProtKB-KW"/>
</dbReference>
<dbReference type="AlphaFoldDB" id="A0A2S0VT03"/>
<dbReference type="InterPro" id="IPR029045">
    <property type="entry name" value="ClpP/crotonase-like_dom_sf"/>
</dbReference>
<comment type="subcellular location">
    <subcellularLocation>
        <location evidence="1">Membrane</location>
    </subcellularLocation>
</comment>
<dbReference type="PANTHER" id="PTHR33209:SF1">
    <property type="entry name" value="PEPTIDASE S49 DOMAIN-CONTAINING PROTEIN"/>
    <property type="match status" value="1"/>
</dbReference>
<gene>
    <name evidence="10" type="primary">sppA</name>
    <name evidence="10" type="ORF">C2869_13255</name>
</gene>
<reference evidence="10 11" key="1">
    <citation type="submission" date="2018-01" db="EMBL/GenBank/DDBJ databases">
        <title>Genome sequence of a Cantenovulum-like bacteria.</title>
        <authorList>
            <person name="Tan W.R."/>
            <person name="Lau N.-S."/>
            <person name="Go F."/>
            <person name="Amirul A.-A.A."/>
        </authorList>
    </citation>
    <scope>NUCLEOTIDE SEQUENCE [LARGE SCALE GENOMIC DNA]</scope>
    <source>
        <strain evidence="10 11">CCB-QB4</strain>
    </source>
</reference>
<dbReference type="OrthoDB" id="9764363at2"/>
<feature type="transmembrane region" description="Helical" evidence="8">
    <location>
        <begin position="21"/>
        <end position="43"/>
    </location>
</feature>
<evidence type="ECO:0000313" key="11">
    <source>
        <dbReference type="Proteomes" id="UP000244441"/>
    </source>
</evidence>
<keyword evidence="8" id="KW-1133">Transmembrane helix</keyword>
<dbReference type="NCBIfam" id="TIGR00706">
    <property type="entry name" value="SppA_dom"/>
    <property type="match status" value="1"/>
</dbReference>
<name>A0A2S0VT03_9ALTE</name>
<keyword evidence="3" id="KW-0645">Protease</keyword>
<dbReference type="PIRSF" id="PIRSF001217">
    <property type="entry name" value="Protease_4_SppA"/>
    <property type="match status" value="1"/>
</dbReference>
<dbReference type="InterPro" id="IPR004634">
    <property type="entry name" value="Pept_S49_pIV"/>
</dbReference>
<evidence type="ECO:0000313" key="10">
    <source>
        <dbReference type="EMBL" id="AWB67348.1"/>
    </source>
</evidence>
<evidence type="ECO:0000256" key="2">
    <source>
        <dbReference type="ARBA" id="ARBA00008683"/>
    </source>
</evidence>
<feature type="domain" description="Peptidase S49" evidence="9">
    <location>
        <begin position="396"/>
        <end position="545"/>
    </location>
</feature>
<keyword evidence="11" id="KW-1185">Reference proteome</keyword>
<dbReference type="InterPro" id="IPR002142">
    <property type="entry name" value="Peptidase_S49"/>
</dbReference>
<keyword evidence="6 8" id="KW-0472">Membrane</keyword>
<evidence type="ECO:0000256" key="3">
    <source>
        <dbReference type="ARBA" id="ARBA00022670"/>
    </source>
</evidence>
<dbReference type="EMBL" id="CP026604">
    <property type="protein sequence ID" value="AWB67348.1"/>
    <property type="molecule type" value="Genomic_DNA"/>
</dbReference>
<keyword evidence="5" id="KW-0720">Serine protease</keyword>
<feature type="active site" description="Nucleophile" evidence="7">
    <location>
        <position position="412"/>
    </location>
</feature>
<evidence type="ECO:0000256" key="7">
    <source>
        <dbReference type="PIRSR" id="PIRSR001217-1"/>
    </source>
</evidence>
<evidence type="ECO:0000256" key="6">
    <source>
        <dbReference type="ARBA" id="ARBA00023136"/>
    </source>
</evidence>
<evidence type="ECO:0000259" key="9">
    <source>
        <dbReference type="Pfam" id="PF01343"/>
    </source>
</evidence>
<comment type="similarity">
    <text evidence="2">Belongs to the peptidase S49 family.</text>
</comment>
<feature type="active site" description="Proton donor/acceptor" evidence="7">
    <location>
        <position position="206"/>
    </location>
</feature>
<dbReference type="InterPro" id="IPR004635">
    <property type="entry name" value="Pept_S49_SppA"/>
</dbReference>
<keyword evidence="4" id="KW-0378">Hydrolase</keyword>
<organism evidence="10 11">
    <name type="scientific">Saccharobesus litoralis</name>
    <dbReference type="NCBI Taxonomy" id="2172099"/>
    <lineage>
        <taxon>Bacteria</taxon>
        <taxon>Pseudomonadati</taxon>
        <taxon>Pseudomonadota</taxon>
        <taxon>Gammaproteobacteria</taxon>
        <taxon>Alteromonadales</taxon>
        <taxon>Alteromonadaceae</taxon>
        <taxon>Saccharobesus</taxon>
    </lineage>
</organism>
<evidence type="ECO:0000256" key="5">
    <source>
        <dbReference type="ARBA" id="ARBA00022825"/>
    </source>
</evidence>
<proteinExistence type="inferred from homology"/>
<dbReference type="Gene3D" id="6.20.330.10">
    <property type="match status" value="1"/>
</dbReference>
<dbReference type="Gene3D" id="3.90.226.10">
    <property type="entry name" value="2-enoyl-CoA Hydratase, Chain A, domain 1"/>
    <property type="match status" value="3"/>
</dbReference>
<dbReference type="KEGG" id="cate:C2869_13255"/>
<keyword evidence="8" id="KW-0812">Transmembrane</keyword>
<evidence type="ECO:0000256" key="1">
    <source>
        <dbReference type="ARBA" id="ARBA00004370"/>
    </source>
</evidence>
<dbReference type="CDD" id="cd07023">
    <property type="entry name" value="S49_Sppa_N_C"/>
    <property type="match status" value="1"/>
</dbReference>
<dbReference type="Proteomes" id="UP000244441">
    <property type="component" value="Chromosome"/>
</dbReference>
<dbReference type="GO" id="GO:0006465">
    <property type="term" value="P:signal peptide processing"/>
    <property type="evidence" value="ECO:0007669"/>
    <property type="project" value="InterPro"/>
</dbReference>
<dbReference type="CDD" id="cd07018">
    <property type="entry name" value="S49_SppA_67K_type"/>
    <property type="match status" value="1"/>
</dbReference>
<accession>A0A2S0VT03</accession>
<dbReference type="PANTHER" id="PTHR33209">
    <property type="entry name" value="PROTEASE 4"/>
    <property type="match status" value="1"/>
</dbReference>
<evidence type="ECO:0000256" key="8">
    <source>
        <dbReference type="SAM" id="Phobius"/>
    </source>
</evidence>
<dbReference type="Pfam" id="PF01343">
    <property type="entry name" value="Peptidase_S49"/>
    <property type="match status" value="2"/>
</dbReference>
<protein>
    <submittedName>
        <fullName evidence="10">Signal peptide peptidase SppA</fullName>
    </submittedName>
</protein>
<dbReference type="RefSeq" id="WP_108603395.1">
    <property type="nucleotide sequence ID" value="NZ_CP026604.1"/>
</dbReference>
<dbReference type="InterPro" id="IPR047272">
    <property type="entry name" value="S49_SppA_C"/>
</dbReference>
<sequence length="621" mass="68539">MTQRKSGIARVFSSIWDLINVTRRVIINLIFFTVLLVIVAAILSDEDEITIPVGSALVLDIRGDIVEQLRAVDPVEEFMAEASDSNRKDTETLLTDVIEVIDNATHDKRIKAIVLRLQDMRSASINKLKLIGKALNKFSAADKKIYAIGDVYTQNQYYLASYADHIMLDPMGMVLLDGFGTYPTYYKSAIDKLKITAHVFRVGTYKSAVEPFLRDDMSPAAKEANKAWVDTLWRLYKQDVAQQREIAIENFDETLDAFTNKFAAAGGDFAQYALQNGWVDQLAGRQEYRSVIAETVGWSKDKKSFKQIHFKDYLKVVKPPIPLPVYSENQVAIVVAKGTILNGHQKAGEIGGDSTAMLLQKARLNDKVKAVVLRIDSPGGSAFASEVIRKEIELLKQAGKPVVASMSSMAASGGYWIASNADQIWAAPTTITGSIGVFGLFMTFENTLDYLGIHADGVGSTEMAGMSVAKPLDKRLANVIQMSVEKSYQQFISLVANSREMSLEQVDQVAQGRVWTGLQAKELGLVDKLGDFEQAIEAAAELAKLDNYETWLVEKELSPQEVFIKQLLGNAQAFLGDAKINLHNDNKLLAMAEKLVGEYNAIAQLNDPRGLYAVCLACPKN</sequence>
<dbReference type="GO" id="GO:0016020">
    <property type="term" value="C:membrane"/>
    <property type="evidence" value="ECO:0007669"/>
    <property type="project" value="UniProtKB-SubCell"/>
</dbReference>
<feature type="domain" description="Peptidase S49" evidence="9">
    <location>
        <begin position="138"/>
        <end position="294"/>
    </location>
</feature>